<comment type="similarity">
    <text evidence="2">Belongs to the glycosyltransferase 47 family.</text>
</comment>
<keyword evidence="3" id="KW-0808">Transferase</keyword>
<evidence type="ECO:0000256" key="6">
    <source>
        <dbReference type="SAM" id="Phobius"/>
    </source>
</evidence>
<keyword evidence="3" id="KW-0328">Glycosyltransferase</keyword>
<keyword evidence="6" id="KW-1133">Transmembrane helix</keyword>
<name>A0AAV2CRB0_9ROSI</name>
<dbReference type="InterPro" id="IPR004263">
    <property type="entry name" value="Exostosin"/>
</dbReference>
<dbReference type="EMBL" id="OZ034814">
    <property type="protein sequence ID" value="CAL1359095.1"/>
    <property type="molecule type" value="Genomic_DNA"/>
</dbReference>
<evidence type="ECO:0000256" key="3">
    <source>
        <dbReference type="ARBA" id="ARBA00022676"/>
    </source>
</evidence>
<dbReference type="InterPro" id="IPR040911">
    <property type="entry name" value="Exostosin_GT47"/>
</dbReference>
<dbReference type="PANTHER" id="PTHR11062:SF124">
    <property type="entry name" value="XYLOGALACTURONAN BETA-1,3-XYLOSYLTRANSFERASE"/>
    <property type="match status" value="1"/>
</dbReference>
<keyword evidence="6" id="KW-0472">Membrane</keyword>
<dbReference type="GO" id="GO:0000139">
    <property type="term" value="C:Golgi membrane"/>
    <property type="evidence" value="ECO:0007669"/>
    <property type="project" value="UniProtKB-SubCell"/>
</dbReference>
<reference evidence="8 9" key="1">
    <citation type="submission" date="2024-04" db="EMBL/GenBank/DDBJ databases">
        <authorList>
            <person name="Fracassetti M."/>
        </authorList>
    </citation>
    <scope>NUCLEOTIDE SEQUENCE [LARGE SCALE GENOMIC DNA]</scope>
</reference>
<proteinExistence type="inferred from homology"/>
<evidence type="ECO:0000256" key="1">
    <source>
        <dbReference type="ARBA" id="ARBA00004323"/>
    </source>
</evidence>
<keyword evidence="9" id="KW-1185">Reference proteome</keyword>
<dbReference type="Pfam" id="PF03016">
    <property type="entry name" value="Exostosin_GT47"/>
    <property type="match status" value="1"/>
</dbReference>
<sequence length="466" mass="52957">MAVVEQKMSCHVLTLVPIFLLLVYALFAVSPFIDRKLSVTKSSTATAAAPTAAPPSAAAGVTVLYSRRNASGVERIEEELARARAAIREAIRSRSYRSYKEEGFVPLGAVYRNPIAFQQSHIEMVKRFKVWTYKEGERPLVHRAPMNNIYSIEGQFLDEMESGKSPFRAQTPDEAHVFYLPFSVASIIHFIYQPILSKKDYDRGRLHRIVDDYVGVVAGKYPYWNRSQGADHFMVSCHDWAPEVSTANPKLYSKFIRVLCNANTSEGFRPNRDAALPELYLQYGQLGPTPTQSRTDCPPSNRTILAFFSGGAHGYIRRLLFDHWKKDNDNSDPQVQVFEHLPNRAIYTAKMGSSKFCLCPSGYEVASPRIVEAINHGCVPVLISANYSLPFAEVLDWSEFTVSVPVERIGEMKEILEGVSEERYLEMYERVKGVRRHFVLNRPAKAYDLLHMVLHSLWLRRLNVRL</sequence>
<feature type="domain" description="Exostosin GT47" evidence="7">
    <location>
        <begin position="126"/>
        <end position="417"/>
    </location>
</feature>
<keyword evidence="4" id="KW-0735">Signal-anchor</keyword>
<dbReference type="GO" id="GO:0016757">
    <property type="term" value="F:glycosyltransferase activity"/>
    <property type="evidence" value="ECO:0007669"/>
    <property type="project" value="UniProtKB-KW"/>
</dbReference>
<accession>A0AAV2CRB0</accession>
<evidence type="ECO:0000313" key="9">
    <source>
        <dbReference type="Proteomes" id="UP001497516"/>
    </source>
</evidence>
<comment type="subcellular location">
    <subcellularLocation>
        <location evidence="1">Golgi apparatus membrane</location>
        <topology evidence="1">Single-pass type II membrane protein</topology>
    </subcellularLocation>
</comment>
<feature type="transmembrane region" description="Helical" evidence="6">
    <location>
        <begin position="12"/>
        <end position="33"/>
    </location>
</feature>
<protein>
    <recommendedName>
        <fullName evidence="7">Exostosin GT47 domain-containing protein</fullName>
    </recommendedName>
</protein>
<keyword evidence="6" id="KW-0812">Transmembrane</keyword>
<evidence type="ECO:0000256" key="2">
    <source>
        <dbReference type="ARBA" id="ARBA00010271"/>
    </source>
</evidence>
<organism evidence="8 9">
    <name type="scientific">Linum trigynum</name>
    <dbReference type="NCBI Taxonomy" id="586398"/>
    <lineage>
        <taxon>Eukaryota</taxon>
        <taxon>Viridiplantae</taxon>
        <taxon>Streptophyta</taxon>
        <taxon>Embryophyta</taxon>
        <taxon>Tracheophyta</taxon>
        <taxon>Spermatophyta</taxon>
        <taxon>Magnoliopsida</taxon>
        <taxon>eudicotyledons</taxon>
        <taxon>Gunneridae</taxon>
        <taxon>Pentapetalae</taxon>
        <taxon>rosids</taxon>
        <taxon>fabids</taxon>
        <taxon>Malpighiales</taxon>
        <taxon>Linaceae</taxon>
        <taxon>Linum</taxon>
    </lineage>
</organism>
<dbReference type="AlphaFoldDB" id="A0AAV2CRB0"/>
<dbReference type="PANTHER" id="PTHR11062">
    <property type="entry name" value="EXOSTOSIN HEPARAN SULFATE GLYCOSYLTRANSFERASE -RELATED"/>
    <property type="match status" value="1"/>
</dbReference>
<evidence type="ECO:0000313" key="8">
    <source>
        <dbReference type="EMBL" id="CAL1359095.1"/>
    </source>
</evidence>
<evidence type="ECO:0000256" key="5">
    <source>
        <dbReference type="ARBA" id="ARBA00023034"/>
    </source>
</evidence>
<gene>
    <name evidence="8" type="ORF">LTRI10_LOCUS6604</name>
</gene>
<evidence type="ECO:0000259" key="7">
    <source>
        <dbReference type="Pfam" id="PF03016"/>
    </source>
</evidence>
<evidence type="ECO:0000256" key="4">
    <source>
        <dbReference type="ARBA" id="ARBA00022968"/>
    </source>
</evidence>
<dbReference type="Proteomes" id="UP001497516">
    <property type="component" value="Chromosome 10"/>
</dbReference>
<keyword evidence="5" id="KW-0333">Golgi apparatus</keyword>